<dbReference type="Pfam" id="PF16068">
    <property type="entry name" value="DUF4810"/>
    <property type="match status" value="1"/>
</dbReference>
<dbReference type="PROSITE" id="PS51257">
    <property type="entry name" value="PROKAR_LIPOPROTEIN"/>
    <property type="match status" value="1"/>
</dbReference>
<dbReference type="InterPro" id="IPR014508">
    <property type="entry name" value="UCP020555_TPR-like"/>
</dbReference>
<evidence type="ECO:0008006" key="4">
    <source>
        <dbReference type="Google" id="ProtNLM"/>
    </source>
</evidence>
<proteinExistence type="predicted"/>
<feature type="chain" id="PRO_5040949346" description="Lipoprotein" evidence="1">
    <location>
        <begin position="25"/>
        <end position="119"/>
    </location>
</feature>
<keyword evidence="1" id="KW-0732">Signal</keyword>
<evidence type="ECO:0000256" key="1">
    <source>
        <dbReference type="SAM" id="SignalP"/>
    </source>
</evidence>
<dbReference type="Proteomes" id="UP000183210">
    <property type="component" value="Unassembled WGS sequence"/>
</dbReference>
<dbReference type="GeneID" id="300265521"/>
<name>A0A9X8QHS5_9PSED</name>
<accession>A0A9X8QHS5</accession>
<dbReference type="EMBL" id="FOEV01000002">
    <property type="protein sequence ID" value="SEP75258.1"/>
    <property type="molecule type" value="Genomic_DNA"/>
</dbReference>
<reference evidence="2 3" key="1">
    <citation type="submission" date="2016-10" db="EMBL/GenBank/DDBJ databases">
        <authorList>
            <person name="Varghese N."/>
            <person name="Submissions S."/>
        </authorList>
    </citation>
    <scope>NUCLEOTIDE SEQUENCE [LARGE SCALE GENOMIC DNA]</scope>
    <source>
        <strain evidence="2 3">LMG 21974</strain>
    </source>
</reference>
<feature type="signal peptide" evidence="1">
    <location>
        <begin position="1"/>
        <end position="24"/>
    </location>
</feature>
<organism evidence="2 3">
    <name type="scientific">Pseudomonas lutea</name>
    <dbReference type="NCBI Taxonomy" id="243924"/>
    <lineage>
        <taxon>Bacteria</taxon>
        <taxon>Pseudomonadati</taxon>
        <taxon>Pseudomonadota</taxon>
        <taxon>Gammaproteobacteria</taxon>
        <taxon>Pseudomonadales</taxon>
        <taxon>Pseudomonadaceae</taxon>
        <taxon>Pseudomonas</taxon>
    </lineage>
</organism>
<evidence type="ECO:0000313" key="3">
    <source>
        <dbReference type="Proteomes" id="UP000183210"/>
    </source>
</evidence>
<comment type="caution">
    <text evidence="2">The sequence shown here is derived from an EMBL/GenBank/DDBJ whole genome shotgun (WGS) entry which is preliminary data.</text>
</comment>
<dbReference type="AlphaFoldDB" id="A0A9X8QHS5"/>
<dbReference type="RefSeq" id="WP_074821817.1">
    <property type="nucleotide sequence ID" value="NZ_FOEV01000002.1"/>
</dbReference>
<evidence type="ECO:0000313" key="2">
    <source>
        <dbReference type="EMBL" id="SEP75258.1"/>
    </source>
</evidence>
<sequence>MKSVLQPCAALLSLTLIALLSGCAEQPKSLYYWPGYQDQVYQHFTKETGPEQQIIAMEAGLQQARSKGLTPAPGYHAQLGMLYAEVGKMDQVRQQFETEKTLFPESTAYMDFLMRNFKK</sequence>
<gene>
    <name evidence="2" type="ORF">SAMN05216409_10237</name>
</gene>
<protein>
    <recommendedName>
        <fullName evidence="4">Lipoprotein</fullName>
    </recommendedName>
</protein>
<dbReference type="PIRSF" id="PIRSF020555">
    <property type="entry name" value="UCP020555"/>
    <property type="match status" value="1"/>
</dbReference>